<dbReference type="eggNOG" id="ENOG502QWFS">
    <property type="taxonomic scope" value="Eukaryota"/>
</dbReference>
<reference evidence="5" key="1">
    <citation type="submission" date="2007-03" db="EMBL/GenBank/DDBJ databases">
        <title>Annotation of Culex pipiens quinquefasciatus.</title>
        <authorList>
            <consortium name="The Broad Institute Genome Sequencing Platform"/>
            <person name="Atkinson P.W."/>
            <person name="Hemingway J."/>
            <person name="Christensen B.M."/>
            <person name="Higgs S."/>
            <person name="Kodira C."/>
            <person name="Hannick L."/>
            <person name="Megy K."/>
            <person name="O'Leary S."/>
            <person name="Pearson M."/>
            <person name="Haas B.J."/>
            <person name="Mauceli E."/>
            <person name="Wortman J.R."/>
            <person name="Lee N.H."/>
            <person name="Guigo R."/>
            <person name="Stanke M."/>
            <person name="Alvarado L."/>
            <person name="Amedeo P."/>
            <person name="Antoine C.H."/>
            <person name="Arensburger P."/>
            <person name="Bidwell S.L."/>
            <person name="Crawford M."/>
            <person name="Camaro F."/>
            <person name="Devon K."/>
            <person name="Engels R."/>
            <person name="Hammond M."/>
            <person name="Howarth C."/>
            <person name="Koehrsen M."/>
            <person name="Lawson D."/>
            <person name="Montgomery P."/>
            <person name="Nene V."/>
            <person name="Nusbaum C."/>
            <person name="Puiu D."/>
            <person name="Romero-Severson J."/>
            <person name="Severson D.W."/>
            <person name="Shumway M."/>
            <person name="Sisk P."/>
            <person name="Stolte C."/>
            <person name="Zeng Q."/>
            <person name="Eisenstadt E."/>
            <person name="Fraser-Liggett C."/>
            <person name="Strausberg R."/>
            <person name="Galagan J."/>
            <person name="Birren B."/>
            <person name="Collins F.H."/>
        </authorList>
    </citation>
    <scope>NUCLEOTIDE SEQUENCE [LARGE SCALE GENOMIC DNA]</scope>
    <source>
        <strain evidence="5">JHB</strain>
    </source>
</reference>
<evidence type="ECO:0000256" key="4">
    <source>
        <dbReference type="SAM" id="MobiDB-lite"/>
    </source>
</evidence>
<dbReference type="GO" id="GO:0005737">
    <property type="term" value="C:cytoplasm"/>
    <property type="evidence" value="ECO:0007669"/>
    <property type="project" value="UniProtKB-SubCell"/>
</dbReference>
<evidence type="ECO:0000256" key="3">
    <source>
        <dbReference type="ARBA" id="ARBA00023054"/>
    </source>
</evidence>
<dbReference type="PANTHER" id="PTHR19354:SF2">
    <property type="entry name" value="LEUCINE-RICH REPEAT-CONTAINING PROTEIN DDB_G0290503"/>
    <property type="match status" value="1"/>
</dbReference>
<dbReference type="OMA" id="ESEWNLC"/>
<evidence type="ECO:0000256" key="1">
    <source>
        <dbReference type="ARBA" id="ARBA00004496"/>
    </source>
</evidence>
<keyword evidence="7" id="KW-1185">Reference proteome</keyword>
<dbReference type="AlphaFoldDB" id="B0W0U9"/>
<feature type="region of interest" description="Disordered" evidence="4">
    <location>
        <begin position="618"/>
        <end position="641"/>
    </location>
</feature>
<dbReference type="EnsemblMetazoa" id="CPIJ000570-RA">
    <property type="protein sequence ID" value="CPIJ000570-PA"/>
    <property type="gene ID" value="CPIJ000570"/>
</dbReference>
<dbReference type="VEuPathDB" id="VectorBase:CPIJ000570"/>
<reference evidence="6" key="2">
    <citation type="submission" date="2020-05" db="UniProtKB">
        <authorList>
            <consortium name="EnsemblMetazoa"/>
        </authorList>
    </citation>
    <scope>IDENTIFICATION</scope>
    <source>
        <strain evidence="6">JHB</strain>
    </source>
</reference>
<keyword evidence="3" id="KW-0175">Coiled coil</keyword>
<dbReference type="STRING" id="7176.B0W0U9"/>
<evidence type="ECO:0000313" key="7">
    <source>
        <dbReference type="Proteomes" id="UP000002320"/>
    </source>
</evidence>
<feature type="compositionally biased region" description="Basic and acidic residues" evidence="4">
    <location>
        <begin position="632"/>
        <end position="641"/>
    </location>
</feature>
<feature type="compositionally biased region" description="Basic and acidic residues" evidence="4">
    <location>
        <begin position="718"/>
        <end position="739"/>
    </location>
</feature>
<gene>
    <name evidence="6" type="primary">6031549</name>
    <name evidence="5" type="ORF">CpipJ_CPIJ000570</name>
</gene>
<dbReference type="VEuPathDB" id="VectorBase:CQUJHB016688"/>
<sequence>MESLSSGAAPSSLIIATTPSTTPQLASYKQSIRPKGHYRSSSLENNPFAGGKSTLSLVQTNFTGTLKSRREQKRISDFLSKQSLSAASSQNGARDHHHQSATTASAATESSIRKAHFENIREIFEKNNSKNSSKVASAAANTSAKITASCFATPVNGYDGPTPTAMTASLSADDKPPKIQSCSGILGKGKQVIRPIAFKPVPYKCNTPNYAATGTGSTSSSTTPNNGGRLTDLGDRYGSTPSLGPPMSIQYKFGSTTDLHHHHHNHTPLHSLGAVGSGSGTAGGSATPNGSFPHHGYGSLFRKTASSIPFKTYDSLESILKLPDSMIASYPNPSTSQSASLYAPHDHLLDMAPSPSDSGISELEAALRDRDSELAYLRQTMEHNEQDKEKHWEQELNRLKAIHESRLRAGAQKVHKLEQLLMMQTFQLRQDKKRLQEDIIHSKEQLEAQNSELRHLKIAEKDFAEEIQVLRRVVSDLKERLEESEWSLCQRNGEVALMKTQLKEAQTDVISKDQEILQLKTDLKLQNIDEISMKKSEIKKELDFDLEISQLNRIIIFKDQIIVVMNNEIQKLRKELSDISIMRGYEGVPAGRYSRYKKKLDYVTQKFEESTMIDGNNNSKTVKSVSEGVEGDALKSKKGGEGELSSSEIIRNYFNNKLELNKKLFLNTQICNYSDEDKSSFIETYNAKKLPDITLDLSKIGKTATTATTATTTPTSGEEVKDSSLNDSYKESSSDDDYKSMTPTREQEEGDEDGETAKNCDKDPPQDKDRTVGRLRQELQEARAGFEQERQKWAEEKEKVLVYQRQLQQNYVEMCKRTAALEERLKKFEKD</sequence>
<feature type="region of interest" description="Disordered" evidence="4">
    <location>
        <begin position="708"/>
        <end position="791"/>
    </location>
</feature>
<dbReference type="InterPro" id="IPR045329">
    <property type="entry name" value="LZTS"/>
</dbReference>
<keyword evidence="2" id="KW-0963">Cytoplasm</keyword>
<dbReference type="OrthoDB" id="10030037at2759"/>
<evidence type="ECO:0000313" key="5">
    <source>
        <dbReference type="EMBL" id="EDS42766.1"/>
    </source>
</evidence>
<dbReference type="FunCoup" id="B0W0U9">
    <property type="interactions" value="59"/>
</dbReference>
<dbReference type="InParanoid" id="B0W0U9"/>
<dbReference type="PANTHER" id="PTHR19354">
    <property type="entry name" value="ZIPPER PUTATIVE TUMOR SUPPRESSOR 2 HOMOLOG-LIKE PROTEIN-RELATED"/>
    <property type="match status" value="1"/>
</dbReference>
<feature type="region of interest" description="Disordered" evidence="4">
    <location>
        <begin position="15"/>
        <end position="50"/>
    </location>
</feature>
<feature type="compositionally biased region" description="Low complexity" evidence="4">
    <location>
        <begin position="100"/>
        <end position="110"/>
    </location>
</feature>
<dbReference type="KEGG" id="cqu:CpipJ_CPIJ000570"/>
<dbReference type="Proteomes" id="UP000002320">
    <property type="component" value="Unassembled WGS sequence"/>
</dbReference>
<evidence type="ECO:0000256" key="2">
    <source>
        <dbReference type="ARBA" id="ARBA00022490"/>
    </source>
</evidence>
<evidence type="ECO:0000313" key="6">
    <source>
        <dbReference type="EnsemblMetazoa" id="CPIJ000570-PA"/>
    </source>
</evidence>
<proteinExistence type="predicted"/>
<feature type="compositionally biased region" description="Basic and acidic residues" evidence="4">
    <location>
        <begin position="755"/>
        <end position="791"/>
    </location>
</feature>
<organism>
    <name type="scientific">Culex quinquefasciatus</name>
    <name type="common">Southern house mosquito</name>
    <name type="synonym">Culex pungens</name>
    <dbReference type="NCBI Taxonomy" id="7176"/>
    <lineage>
        <taxon>Eukaryota</taxon>
        <taxon>Metazoa</taxon>
        <taxon>Ecdysozoa</taxon>
        <taxon>Arthropoda</taxon>
        <taxon>Hexapoda</taxon>
        <taxon>Insecta</taxon>
        <taxon>Pterygota</taxon>
        <taxon>Neoptera</taxon>
        <taxon>Endopterygota</taxon>
        <taxon>Diptera</taxon>
        <taxon>Nematocera</taxon>
        <taxon>Culicoidea</taxon>
        <taxon>Culicidae</taxon>
        <taxon>Culicinae</taxon>
        <taxon>Culicini</taxon>
        <taxon>Culex</taxon>
        <taxon>Culex</taxon>
    </lineage>
</organism>
<name>B0W0U9_CULQU</name>
<feature type="region of interest" description="Disordered" evidence="4">
    <location>
        <begin position="82"/>
        <end position="110"/>
    </location>
</feature>
<protein>
    <submittedName>
        <fullName evidence="5 6">Uncharacterized protein</fullName>
    </submittedName>
</protein>
<dbReference type="EMBL" id="DS231819">
    <property type="protein sequence ID" value="EDS42766.1"/>
    <property type="molecule type" value="Genomic_DNA"/>
</dbReference>
<comment type="subcellular location">
    <subcellularLocation>
        <location evidence="1">Cytoplasm</location>
    </subcellularLocation>
</comment>
<feature type="compositionally biased region" description="Polar residues" evidence="4">
    <location>
        <begin position="15"/>
        <end position="30"/>
    </location>
</feature>
<dbReference type="HOGENOM" id="CLU_341387_0_0_1"/>
<accession>B0W0U9</accession>
<dbReference type="Pfam" id="PF06818">
    <property type="entry name" value="Fez1"/>
    <property type="match status" value="2"/>
</dbReference>